<evidence type="ECO:0000313" key="3">
    <source>
        <dbReference type="EMBL" id="CAA7601049.1"/>
    </source>
</evidence>
<dbReference type="InterPro" id="IPR032466">
    <property type="entry name" value="Metal_Hydrolase"/>
</dbReference>
<keyword evidence="1 3" id="KW-0378">Hydrolase</keyword>
<name>A0A8S0W7R3_9FIRM</name>
<dbReference type="Gene3D" id="3.20.20.140">
    <property type="entry name" value="Metal-dependent hydrolases"/>
    <property type="match status" value="1"/>
</dbReference>
<dbReference type="CDD" id="cd01298">
    <property type="entry name" value="ATZ_TRZ_like"/>
    <property type="match status" value="1"/>
</dbReference>
<dbReference type="GO" id="GO:0016810">
    <property type="term" value="F:hydrolase activity, acting on carbon-nitrogen (but not peptide) bonds"/>
    <property type="evidence" value="ECO:0007669"/>
    <property type="project" value="InterPro"/>
</dbReference>
<proteinExistence type="predicted"/>
<dbReference type="KEGG" id="aacx:DEACI_1702"/>
<keyword evidence="5" id="KW-1185">Reference proteome</keyword>
<dbReference type="SUPFAM" id="SSF51338">
    <property type="entry name" value="Composite domain of metallo-dependent hydrolases"/>
    <property type="match status" value="1"/>
</dbReference>
<dbReference type="SUPFAM" id="SSF51556">
    <property type="entry name" value="Metallo-dependent hydrolases"/>
    <property type="match status" value="1"/>
</dbReference>
<reference evidence="3" key="2">
    <citation type="submission" date="2020-01" db="EMBL/GenBank/DDBJ databases">
        <authorList>
            <person name="Hornung B."/>
        </authorList>
    </citation>
    <scope>NUCLEOTIDE SEQUENCE</scope>
    <source>
        <strain evidence="3">PacBioINE</strain>
    </source>
</reference>
<evidence type="ECO:0000313" key="4">
    <source>
        <dbReference type="EMBL" id="CEJ06923.1"/>
    </source>
</evidence>
<dbReference type="EMBL" id="LR746496">
    <property type="protein sequence ID" value="CAA7601049.1"/>
    <property type="molecule type" value="Genomic_DNA"/>
</dbReference>
<dbReference type="PANTHER" id="PTHR43794">
    <property type="entry name" value="AMINOHYDROLASE SSNA-RELATED"/>
    <property type="match status" value="1"/>
</dbReference>
<evidence type="ECO:0000259" key="2">
    <source>
        <dbReference type="Pfam" id="PF01979"/>
    </source>
</evidence>
<reference evidence="4" key="1">
    <citation type="submission" date="2014-11" db="EMBL/GenBank/DDBJ databases">
        <authorList>
            <person name="Hornung B.V."/>
        </authorList>
    </citation>
    <scope>NUCLEOTIDE SEQUENCE</scope>
    <source>
        <strain evidence="4">INE</strain>
    </source>
</reference>
<dbReference type="Proteomes" id="UP001071230">
    <property type="component" value="Unassembled WGS sequence"/>
</dbReference>
<dbReference type="AlphaFoldDB" id="A0A8S0W7R3"/>
<evidence type="ECO:0000256" key="1">
    <source>
        <dbReference type="ARBA" id="ARBA00022801"/>
    </source>
</evidence>
<gene>
    <name evidence="4" type="ORF">DEACI_1377</name>
    <name evidence="3" type="ORF">DEACI_1702</name>
</gene>
<dbReference type="EMBL" id="CDGJ01000036">
    <property type="protein sequence ID" value="CEJ06923.1"/>
    <property type="molecule type" value="Genomic_DNA"/>
</dbReference>
<dbReference type="InterPro" id="IPR006680">
    <property type="entry name" value="Amidohydro-rel"/>
</dbReference>
<dbReference type="InterPro" id="IPR050287">
    <property type="entry name" value="MTA/SAH_deaminase"/>
</dbReference>
<dbReference type="EC" id="3.5.-.-" evidence="3"/>
<dbReference type="EC" id="3.-.-.-" evidence="3"/>
<protein>
    <submittedName>
        <fullName evidence="4">5-methylthioadenosine/S-adenosylhomocysteine deaminase</fullName>
    </submittedName>
    <submittedName>
        <fullName evidence="3">Amidohydrolase family</fullName>
        <ecNumber evidence="3">3.-.-.-</ecNumber>
        <ecNumber evidence="3">3.5.-.-</ecNumber>
    </submittedName>
</protein>
<dbReference type="InterPro" id="IPR011059">
    <property type="entry name" value="Metal-dep_hydrolase_composite"/>
</dbReference>
<dbReference type="Proteomes" id="UP000836597">
    <property type="component" value="Chromosome"/>
</dbReference>
<sequence length="468" mass="51461">MKILIKNTTIVTVNPAREVLADAALVVEGNKIADLGPSVSLEKIHANVDVEIDAKGKIVFPGLVNTHTHLFQQLLKGLSDDRQVAQWFSQMTAPCAERLTAENVYVAALAGCMETVRSGVTTLVDFMYAHPQPELSDAVIQAFKELGIRGILARGVMTAGGKYGVSAPLREELPAVKRDVERLFKKFHQSSNRRVRIWLAPSTVWTNTVDSLRAMWYLAQNNDSGMTVHISESQFDREVAREIYGLSDIAVLESLGIAGANLLLVHCVHPDARELRFMKYHDIKVSHNPVSNMYLSSGAAPIGKMLEMGLTVSLATDGPASNNTMDMLEVLKGTALLQKVTTHDPTVITAERVLEMATIEGAKALGMENEVGSLEIGKKADLFLFNPRLSLKAIPMHNPVSTLVYSSSYNNIEIVMIDGNIVLEGGKFSRVNEEEVIGRCQRQAEQLRAEVAARVPHLKERPWRSVAF</sequence>
<feature type="domain" description="Amidohydrolase-related" evidence="2">
    <location>
        <begin position="58"/>
        <end position="422"/>
    </location>
</feature>
<dbReference type="Gene3D" id="2.30.40.10">
    <property type="entry name" value="Urease, subunit C, domain 1"/>
    <property type="match status" value="1"/>
</dbReference>
<dbReference type="RefSeq" id="WP_240984624.1">
    <property type="nucleotide sequence ID" value="NZ_CDGJ01000036.1"/>
</dbReference>
<dbReference type="PANTHER" id="PTHR43794:SF11">
    <property type="entry name" value="AMIDOHYDROLASE-RELATED DOMAIN-CONTAINING PROTEIN"/>
    <property type="match status" value="1"/>
</dbReference>
<accession>A0A8S0W7R3</accession>
<organism evidence="3">
    <name type="scientific">Acididesulfobacillus acetoxydans</name>
    <dbReference type="NCBI Taxonomy" id="1561005"/>
    <lineage>
        <taxon>Bacteria</taxon>
        <taxon>Bacillati</taxon>
        <taxon>Bacillota</taxon>
        <taxon>Clostridia</taxon>
        <taxon>Eubacteriales</taxon>
        <taxon>Peptococcaceae</taxon>
        <taxon>Acididesulfobacillus</taxon>
    </lineage>
</organism>
<dbReference type="Pfam" id="PF01979">
    <property type="entry name" value="Amidohydro_1"/>
    <property type="match status" value="1"/>
</dbReference>
<evidence type="ECO:0000313" key="5">
    <source>
        <dbReference type="Proteomes" id="UP001071230"/>
    </source>
</evidence>